<evidence type="ECO:0000313" key="1">
    <source>
        <dbReference type="EMBL" id="KAF7634394.1"/>
    </source>
</evidence>
<gene>
    <name evidence="1" type="ORF">Mgra_00006248</name>
</gene>
<organism evidence="1 2">
    <name type="scientific">Meloidogyne graminicola</name>
    <dbReference type="NCBI Taxonomy" id="189291"/>
    <lineage>
        <taxon>Eukaryota</taxon>
        <taxon>Metazoa</taxon>
        <taxon>Ecdysozoa</taxon>
        <taxon>Nematoda</taxon>
        <taxon>Chromadorea</taxon>
        <taxon>Rhabditida</taxon>
        <taxon>Tylenchina</taxon>
        <taxon>Tylenchomorpha</taxon>
        <taxon>Tylenchoidea</taxon>
        <taxon>Meloidogynidae</taxon>
        <taxon>Meloidogyninae</taxon>
        <taxon>Meloidogyne</taxon>
    </lineage>
</organism>
<accession>A0A8S9ZLX0</accession>
<dbReference type="EMBL" id="JABEBT010000059">
    <property type="protein sequence ID" value="KAF7634394.1"/>
    <property type="molecule type" value="Genomic_DNA"/>
</dbReference>
<proteinExistence type="predicted"/>
<dbReference type="AlphaFoldDB" id="A0A8S9ZLX0"/>
<evidence type="ECO:0000313" key="2">
    <source>
        <dbReference type="Proteomes" id="UP000605970"/>
    </source>
</evidence>
<keyword evidence="2" id="KW-1185">Reference proteome</keyword>
<name>A0A8S9ZLX0_9BILA</name>
<reference evidence="1" key="1">
    <citation type="journal article" date="2020" name="Ecol. Evol.">
        <title>Genome structure and content of the rice root-knot nematode (Meloidogyne graminicola).</title>
        <authorList>
            <person name="Phan N.T."/>
            <person name="Danchin E.G.J."/>
            <person name="Klopp C."/>
            <person name="Perfus-Barbeoch L."/>
            <person name="Kozlowski D.K."/>
            <person name="Koutsovoulos G.D."/>
            <person name="Lopez-Roques C."/>
            <person name="Bouchez O."/>
            <person name="Zahm M."/>
            <person name="Besnard G."/>
            <person name="Bellafiore S."/>
        </authorList>
    </citation>
    <scope>NUCLEOTIDE SEQUENCE</scope>
    <source>
        <strain evidence="1">VN-18</strain>
    </source>
</reference>
<comment type="caution">
    <text evidence="1">The sequence shown here is derived from an EMBL/GenBank/DDBJ whole genome shotgun (WGS) entry which is preliminary data.</text>
</comment>
<dbReference type="Proteomes" id="UP000605970">
    <property type="component" value="Unassembled WGS sequence"/>
</dbReference>
<sequence>MIIYTELEIVIKFAFSIWILGLEFIVEEAKNSIEYFAVNDVALLIAFRRKWPPYIRKEIVYAKKN</sequence>
<protein>
    <submittedName>
        <fullName evidence="1">Uncharacterized protein</fullName>
    </submittedName>
</protein>